<protein>
    <submittedName>
        <fullName evidence="2">ADAM_CR_2 domain-containing protein</fullName>
    </submittedName>
</protein>
<reference evidence="2" key="1">
    <citation type="submission" date="2017-02" db="UniProtKB">
        <authorList>
            <consortium name="WormBaseParasite"/>
        </authorList>
    </citation>
    <scope>IDENTIFICATION</scope>
</reference>
<name>A0A0R3QHF5_9BILA</name>
<organism evidence="2">
    <name type="scientific">Brugia timori</name>
    <dbReference type="NCBI Taxonomy" id="42155"/>
    <lineage>
        <taxon>Eukaryota</taxon>
        <taxon>Metazoa</taxon>
        <taxon>Ecdysozoa</taxon>
        <taxon>Nematoda</taxon>
        <taxon>Chromadorea</taxon>
        <taxon>Rhabditida</taxon>
        <taxon>Spirurina</taxon>
        <taxon>Spiruromorpha</taxon>
        <taxon>Filarioidea</taxon>
        <taxon>Onchocercidae</taxon>
        <taxon>Brugia</taxon>
    </lineage>
</organism>
<dbReference type="AlphaFoldDB" id="A0A0R3QHF5"/>
<accession>A0A0R3QHF5</accession>
<evidence type="ECO:0000313" key="2">
    <source>
        <dbReference type="WBParaSite" id="BTMF_0000582001-mRNA-1"/>
    </source>
</evidence>
<sequence>LDRARTAGDARRDAVADPLDGQHLRAAERHQAHEAQAHRGGASEACLPAHEPAGDEAPQPAHREPAARGACLRTPRRAPRETRLRWRGRLHLPAAAQEPRARARGAQLPLSLGARGRGHREGAAGAGPHALLPAPYRHHVAFALWAGHRHADLGAQCKNECQHGRALLCVGAQWGNECGAVAKPSGTHGVRGLR</sequence>
<evidence type="ECO:0000256" key="1">
    <source>
        <dbReference type="SAM" id="MobiDB-lite"/>
    </source>
</evidence>
<proteinExistence type="predicted"/>
<feature type="region of interest" description="Disordered" evidence="1">
    <location>
        <begin position="1"/>
        <end position="78"/>
    </location>
</feature>
<dbReference type="WBParaSite" id="BTMF_0000582001-mRNA-1">
    <property type="protein sequence ID" value="BTMF_0000582001-mRNA-1"/>
    <property type="gene ID" value="BTMF_0000582001"/>
</dbReference>
<feature type="compositionally biased region" description="Basic and acidic residues" evidence="1">
    <location>
        <begin position="1"/>
        <end position="37"/>
    </location>
</feature>